<feature type="domain" description="Major facilitator superfamily (MFS) profile" evidence="9">
    <location>
        <begin position="58"/>
        <end position="501"/>
    </location>
</feature>
<keyword evidence="11" id="KW-1185">Reference proteome</keyword>
<keyword evidence="6 8" id="KW-0472">Membrane</keyword>
<dbReference type="Proteomes" id="UP000030752">
    <property type="component" value="Unassembled WGS sequence"/>
</dbReference>
<dbReference type="InterPro" id="IPR036259">
    <property type="entry name" value="MFS_trans_sf"/>
</dbReference>
<dbReference type="eggNOG" id="KOG0254">
    <property type="taxonomic scope" value="Eukaryota"/>
</dbReference>
<feature type="transmembrane region" description="Helical" evidence="8">
    <location>
        <begin position="315"/>
        <end position="339"/>
    </location>
</feature>
<evidence type="ECO:0000256" key="5">
    <source>
        <dbReference type="ARBA" id="ARBA00022989"/>
    </source>
</evidence>
<keyword evidence="3 7" id="KW-0813">Transport</keyword>
<dbReference type="RefSeq" id="XP_008716646.1">
    <property type="nucleotide sequence ID" value="XM_008718424.1"/>
</dbReference>
<dbReference type="VEuPathDB" id="FungiDB:HMPREF1541_04078"/>
<evidence type="ECO:0000256" key="2">
    <source>
        <dbReference type="ARBA" id="ARBA00010992"/>
    </source>
</evidence>
<evidence type="ECO:0000256" key="3">
    <source>
        <dbReference type="ARBA" id="ARBA00022448"/>
    </source>
</evidence>
<dbReference type="InterPro" id="IPR050360">
    <property type="entry name" value="MFS_Sugar_Transporters"/>
</dbReference>
<comment type="subcellular location">
    <subcellularLocation>
        <location evidence="1">Membrane</location>
        <topology evidence="1">Multi-pass membrane protein</topology>
    </subcellularLocation>
</comment>
<dbReference type="NCBIfam" id="TIGR00879">
    <property type="entry name" value="SP"/>
    <property type="match status" value="1"/>
</dbReference>
<proteinExistence type="inferred from homology"/>
<dbReference type="PANTHER" id="PTHR48022:SF83">
    <property type="entry name" value="MAJOR FACILITATOR SUPERFAMILY (MFS) PROFILE DOMAIN-CONTAINING PROTEIN"/>
    <property type="match status" value="1"/>
</dbReference>
<reference evidence="10 11" key="1">
    <citation type="submission" date="2013-03" db="EMBL/GenBank/DDBJ databases">
        <title>The Genome Sequence of Phialophora europaea CBS 101466.</title>
        <authorList>
            <consortium name="The Broad Institute Genomics Platform"/>
            <person name="Cuomo C."/>
            <person name="de Hoog S."/>
            <person name="Gorbushina A."/>
            <person name="Walker B."/>
            <person name="Young S.K."/>
            <person name="Zeng Q."/>
            <person name="Gargeya S."/>
            <person name="Fitzgerald M."/>
            <person name="Haas B."/>
            <person name="Abouelleil A."/>
            <person name="Allen A.W."/>
            <person name="Alvarado L."/>
            <person name="Arachchi H.M."/>
            <person name="Berlin A.M."/>
            <person name="Chapman S.B."/>
            <person name="Gainer-Dewar J."/>
            <person name="Goldberg J."/>
            <person name="Griggs A."/>
            <person name="Gujja S."/>
            <person name="Hansen M."/>
            <person name="Howarth C."/>
            <person name="Imamovic A."/>
            <person name="Ireland A."/>
            <person name="Larimer J."/>
            <person name="McCowan C."/>
            <person name="Murphy C."/>
            <person name="Pearson M."/>
            <person name="Poon T.W."/>
            <person name="Priest M."/>
            <person name="Roberts A."/>
            <person name="Saif S."/>
            <person name="Shea T."/>
            <person name="Sisk P."/>
            <person name="Sykes S."/>
            <person name="Wortman J."/>
            <person name="Nusbaum C."/>
            <person name="Birren B."/>
        </authorList>
    </citation>
    <scope>NUCLEOTIDE SEQUENCE [LARGE SCALE GENOMIC DNA]</scope>
    <source>
        <strain evidence="10 11">CBS 101466</strain>
    </source>
</reference>
<dbReference type="GO" id="GO:0016020">
    <property type="term" value="C:membrane"/>
    <property type="evidence" value="ECO:0007669"/>
    <property type="project" value="UniProtKB-SubCell"/>
</dbReference>
<evidence type="ECO:0000259" key="9">
    <source>
        <dbReference type="PROSITE" id="PS50850"/>
    </source>
</evidence>
<evidence type="ECO:0000313" key="11">
    <source>
        <dbReference type="Proteomes" id="UP000030752"/>
    </source>
</evidence>
<feature type="transmembrane region" description="Helical" evidence="8">
    <location>
        <begin position="351"/>
        <end position="371"/>
    </location>
</feature>
<evidence type="ECO:0000256" key="7">
    <source>
        <dbReference type="RuleBase" id="RU003346"/>
    </source>
</evidence>
<dbReference type="GO" id="GO:0005351">
    <property type="term" value="F:carbohydrate:proton symporter activity"/>
    <property type="evidence" value="ECO:0007669"/>
    <property type="project" value="TreeGrafter"/>
</dbReference>
<dbReference type="GeneID" id="19971417"/>
<evidence type="ECO:0000256" key="6">
    <source>
        <dbReference type="ARBA" id="ARBA00023136"/>
    </source>
</evidence>
<feature type="transmembrane region" description="Helical" evidence="8">
    <location>
        <begin position="418"/>
        <end position="438"/>
    </location>
</feature>
<organism evidence="10 11">
    <name type="scientific">Cyphellophora europaea (strain CBS 101466)</name>
    <name type="common">Phialophora europaea</name>
    <dbReference type="NCBI Taxonomy" id="1220924"/>
    <lineage>
        <taxon>Eukaryota</taxon>
        <taxon>Fungi</taxon>
        <taxon>Dikarya</taxon>
        <taxon>Ascomycota</taxon>
        <taxon>Pezizomycotina</taxon>
        <taxon>Eurotiomycetes</taxon>
        <taxon>Chaetothyriomycetidae</taxon>
        <taxon>Chaetothyriales</taxon>
        <taxon>Cyphellophoraceae</taxon>
        <taxon>Cyphellophora</taxon>
    </lineage>
</organism>
<dbReference type="Pfam" id="PF00083">
    <property type="entry name" value="Sugar_tr"/>
    <property type="match status" value="1"/>
</dbReference>
<name>W2S0C0_CYPE1</name>
<dbReference type="EMBL" id="KB822719">
    <property type="protein sequence ID" value="ETN42137.1"/>
    <property type="molecule type" value="Genomic_DNA"/>
</dbReference>
<evidence type="ECO:0000256" key="8">
    <source>
        <dbReference type="SAM" id="Phobius"/>
    </source>
</evidence>
<dbReference type="HOGENOM" id="CLU_001265_11_5_1"/>
<dbReference type="PROSITE" id="PS00217">
    <property type="entry name" value="SUGAR_TRANSPORT_2"/>
    <property type="match status" value="1"/>
</dbReference>
<evidence type="ECO:0000313" key="10">
    <source>
        <dbReference type="EMBL" id="ETN42137.1"/>
    </source>
</evidence>
<protein>
    <recommendedName>
        <fullName evidence="9">Major facilitator superfamily (MFS) profile domain-containing protein</fullName>
    </recommendedName>
</protein>
<dbReference type="OrthoDB" id="6612291at2759"/>
<gene>
    <name evidence="10" type="ORF">HMPREF1541_04078</name>
</gene>
<dbReference type="InterPro" id="IPR005828">
    <property type="entry name" value="MFS_sugar_transport-like"/>
</dbReference>
<feature type="transmembrane region" description="Helical" evidence="8">
    <location>
        <begin position="136"/>
        <end position="154"/>
    </location>
</feature>
<dbReference type="InterPro" id="IPR020846">
    <property type="entry name" value="MFS_dom"/>
</dbReference>
<accession>W2S0C0</accession>
<dbReference type="InParanoid" id="W2S0C0"/>
<dbReference type="PANTHER" id="PTHR48022">
    <property type="entry name" value="PLASTIDIC GLUCOSE TRANSPORTER 4"/>
    <property type="match status" value="1"/>
</dbReference>
<keyword evidence="4 8" id="KW-0812">Transmembrane</keyword>
<feature type="transmembrane region" description="Helical" evidence="8">
    <location>
        <begin position="160"/>
        <end position="182"/>
    </location>
</feature>
<feature type="transmembrane region" description="Helical" evidence="8">
    <location>
        <begin position="479"/>
        <end position="497"/>
    </location>
</feature>
<dbReference type="AlphaFoldDB" id="W2S0C0"/>
<dbReference type="PROSITE" id="PS50850">
    <property type="entry name" value="MFS"/>
    <property type="match status" value="1"/>
</dbReference>
<keyword evidence="5 8" id="KW-1133">Transmembrane helix</keyword>
<dbReference type="FunFam" id="1.20.1250.20:FF:000078">
    <property type="entry name" value="MFS maltose transporter, putative"/>
    <property type="match status" value="1"/>
</dbReference>
<feature type="transmembrane region" description="Helical" evidence="8">
    <location>
        <begin position="233"/>
        <end position="253"/>
    </location>
</feature>
<evidence type="ECO:0000256" key="1">
    <source>
        <dbReference type="ARBA" id="ARBA00004141"/>
    </source>
</evidence>
<dbReference type="InterPro" id="IPR003663">
    <property type="entry name" value="Sugar/inositol_transpt"/>
</dbReference>
<feature type="transmembrane region" description="Helical" evidence="8">
    <location>
        <begin position="378"/>
        <end position="398"/>
    </location>
</feature>
<dbReference type="Gene3D" id="1.20.1250.20">
    <property type="entry name" value="MFS general substrate transporter like domains"/>
    <property type="match status" value="1"/>
</dbReference>
<feature type="transmembrane region" description="Helical" evidence="8">
    <location>
        <begin position="450"/>
        <end position="467"/>
    </location>
</feature>
<evidence type="ECO:0000256" key="4">
    <source>
        <dbReference type="ARBA" id="ARBA00022692"/>
    </source>
</evidence>
<feature type="transmembrane region" description="Helical" evidence="8">
    <location>
        <begin position="55"/>
        <end position="80"/>
    </location>
</feature>
<dbReference type="InterPro" id="IPR005829">
    <property type="entry name" value="Sugar_transporter_CS"/>
</dbReference>
<dbReference type="SUPFAM" id="SSF103473">
    <property type="entry name" value="MFS general substrate transporter"/>
    <property type="match status" value="1"/>
</dbReference>
<feature type="transmembrane region" description="Helical" evidence="8">
    <location>
        <begin position="194"/>
        <end position="213"/>
    </location>
</feature>
<comment type="similarity">
    <text evidence="2 7">Belongs to the major facilitator superfamily. Sugar transporter (TC 2.A.1.1) family.</text>
</comment>
<sequence>MSLEKETSVEQHETVSEAVNDVAVSKEWAHAEGKKGADQEHQMTLLQGIKGYPGAIMWSVLLSTAIIMEGYDIVLIGNLFGQPKFQEHYGTWRGEDLGYQISAPWQAGLGNGTAVGTIIGAFANGWLTQRFGYRKTLLCALAAVTCFIFITFFARSLPMLLTGSILCGLPWGVFATMAPAYASEICPLALRSYLTSYVCLCWALGQLISAGVLNGFQSNMTQWAFRVPFAIQWIWPIPLAIVLFFVPESPYWLARRNRLEEAEEVLNRLSSKKYPADTKKQLAMIVHTNKIEDEISSGGSYVDCFRGINLRRTEIVCLVFITQNSTGVAIGGTPTYFFVQAGVGSEHVFKFATGALGLASVGVIISWFLLYRVGRRTLYVWSCGALVVLLLLIGVISAVSQSQSASFAQAGLVLVWEILFYATIGPVCYTIIGEVPAVGVRNKSICIARIAYYISQITVGTISPYLINPTAANLRGKVGFFWAGTCLLTFIWCFFRLPETKGRTFEEIDLLFAAKTPARKFATAKVDAYAESSSRVVPESADNADRA</sequence>